<dbReference type="RefSeq" id="WP_076515139.1">
    <property type="nucleotide sequence ID" value="NZ_FTOH01000004.1"/>
</dbReference>
<keyword evidence="6 9" id="KW-0239">DNA-directed DNA polymerase</keyword>
<evidence type="ECO:0000256" key="5">
    <source>
        <dbReference type="ARBA" id="ARBA00022763"/>
    </source>
</evidence>
<evidence type="ECO:0000256" key="7">
    <source>
        <dbReference type="ARBA" id="ARBA00023204"/>
    </source>
</evidence>
<dbReference type="GO" id="GO:0005737">
    <property type="term" value="C:cytoplasm"/>
    <property type="evidence" value="ECO:0007669"/>
    <property type="project" value="UniProtKB-SubCell"/>
</dbReference>
<dbReference type="HAMAP" id="MF_01902">
    <property type="entry name" value="DNApol_error_prone"/>
    <property type="match status" value="1"/>
</dbReference>
<dbReference type="Proteomes" id="UP000185639">
    <property type="component" value="Unassembled WGS sequence"/>
</dbReference>
<dbReference type="InterPro" id="IPR016195">
    <property type="entry name" value="Pol/histidinol_Pase-like"/>
</dbReference>
<dbReference type="Pfam" id="PF02811">
    <property type="entry name" value="PHP"/>
    <property type="match status" value="1"/>
</dbReference>
<dbReference type="NCBIfam" id="TIGR00594">
    <property type="entry name" value="polc"/>
    <property type="match status" value="1"/>
</dbReference>
<dbReference type="InterPro" id="IPR003141">
    <property type="entry name" value="Pol/His_phosphatase_N"/>
</dbReference>
<dbReference type="InterPro" id="IPR011708">
    <property type="entry name" value="DNA_pol3_alpha_NTPase_dom"/>
</dbReference>
<dbReference type="STRING" id="484498.SAMN05421686_104301"/>
<dbReference type="Gene3D" id="3.20.20.140">
    <property type="entry name" value="Metal-dependent hydrolases"/>
    <property type="match status" value="1"/>
</dbReference>
<keyword evidence="12" id="KW-1185">Reference proteome</keyword>
<dbReference type="Gene3D" id="1.10.150.870">
    <property type="match status" value="1"/>
</dbReference>
<dbReference type="Pfam" id="PF17657">
    <property type="entry name" value="DNA_pol3_finger"/>
    <property type="match status" value="1"/>
</dbReference>
<keyword evidence="7 9" id="KW-0234">DNA repair</keyword>
<keyword evidence="4 9" id="KW-0235">DNA replication</keyword>
<keyword evidence="5 9" id="KW-0227">DNA damage</keyword>
<dbReference type="CDD" id="cd07434">
    <property type="entry name" value="PHP_PolIIIA_DnaE2"/>
    <property type="match status" value="1"/>
</dbReference>
<comment type="subcellular location">
    <subcellularLocation>
        <location evidence="9">Cytoplasm</location>
    </subcellularLocation>
</comment>
<comment type="function">
    <text evidence="9">DNA polymerase involved in damage-induced mutagenesis and translesion synthesis (TLS). It is not the major replicative DNA polymerase.</text>
</comment>
<evidence type="ECO:0000256" key="2">
    <source>
        <dbReference type="ARBA" id="ARBA00022679"/>
    </source>
</evidence>
<dbReference type="Pfam" id="PF14579">
    <property type="entry name" value="HHH_6"/>
    <property type="match status" value="1"/>
</dbReference>
<dbReference type="GO" id="GO:0003887">
    <property type="term" value="F:DNA-directed DNA polymerase activity"/>
    <property type="evidence" value="ECO:0007669"/>
    <property type="project" value="UniProtKB-UniRule"/>
</dbReference>
<dbReference type="InterPro" id="IPR029460">
    <property type="entry name" value="DNAPol_HHH"/>
</dbReference>
<dbReference type="InterPro" id="IPR023073">
    <property type="entry name" value="DnaE2"/>
</dbReference>
<accession>A0A1N7LYE9</accession>
<evidence type="ECO:0000259" key="10">
    <source>
        <dbReference type="SMART" id="SM00481"/>
    </source>
</evidence>
<proteinExistence type="inferred from homology"/>
<dbReference type="SUPFAM" id="SSF89550">
    <property type="entry name" value="PHP domain-like"/>
    <property type="match status" value="1"/>
</dbReference>
<dbReference type="CDD" id="cd04485">
    <property type="entry name" value="DnaE_OBF"/>
    <property type="match status" value="1"/>
</dbReference>
<feature type="domain" description="Polymerase/histidinol phosphatase N-terminal" evidence="10">
    <location>
        <begin position="6"/>
        <end position="75"/>
    </location>
</feature>
<keyword evidence="3 9" id="KW-0548">Nucleotidyltransferase</keyword>
<organism evidence="11 12">
    <name type="scientific">Thalassolituus maritimus</name>
    <dbReference type="NCBI Taxonomy" id="484498"/>
    <lineage>
        <taxon>Bacteria</taxon>
        <taxon>Pseudomonadati</taxon>
        <taxon>Pseudomonadota</taxon>
        <taxon>Gammaproteobacteria</taxon>
        <taxon>Oceanospirillales</taxon>
        <taxon>Oceanospirillaceae</taxon>
        <taxon>Thalassolituus</taxon>
    </lineage>
</organism>
<dbReference type="EC" id="2.7.7.7" evidence="9"/>
<dbReference type="EMBL" id="FTOH01000004">
    <property type="protein sequence ID" value="SIS78875.1"/>
    <property type="molecule type" value="Genomic_DNA"/>
</dbReference>
<sequence>MTTPYAELHCLSNFTFLRGASHPEELVQQAADLGYQALALTDECSFAGVVCAHRAIKEENLSLKLIIGSEFRHASGLYIVLVTGRKAYAELSTLITQCRRQAEKGHYTFTPAQLTDLQHCLLLWQPAEQEILSEYAALIRHFHQRLWLLGERTLDEFDAHHYIDIARWADTLDLPVVAASNVHMHHPSRHSLQDCLTAIRMNQPVQQIKHRLYANAERHLRSLKKLSHLYPEHWLQESVSVANKCTFNLDEISYLYPTDSVPDGLCAREYLKTLVEKGQTIRFPEGTPAHIQQTIDKELRLIAQKEYEHYFVTLYDIVQFARSKNIMCQGRGSAANSVVCYCLFLTEVNPQEVQLLFERFISEERHEPPDIDIDFESQRREEVIQYIYQKYGRERAALAATVIRYRPRSALRDVAKALGVNTAEQDRIVARYAGRYHGHEWMDHVYPDSDQSPLTQRLRSLTQEILGFPRHLSQHVGGFVIAEGCLHELVPVENASMKERTVIQWDKDDLETLGLMKVDILGLGMMTAIRRSLNHLEMQISDIPREDPATYKMLQKADSVGVFQVESRAQMNMLPRLKPACYYDLVVQVSIVRPGPIHGDMVHPYLKRRNGHEAADYPLPELRPILERTHGVPLFQEQVIAFAMVAADFTASEADQLRRSMASWRKKGHMHRLQNRLRENMLKNGFSEAYIERIQRQLEGFGEYGFPESHAASFALLVYLTAWLKCHHPGVFLAALLNSQPMGFYSPAQLINDARHHRVMVYPVDVNHSHWDHEALPDGSVRLGFRLVKGMNQEAAVRVLAARPETGYKSISDCTQAAQLNRKEREALASSGAFGALSEHRYHARWQAAEPAAASYQPDLIENLSQATDWELAAPDEVDNLLEDYQSLGVTLGRHPMEVLREQGLLGNSVTAEGLKQLKHGDESYISGIVTCRQRPGTSAGVTFITLEDETGCSNIVVWLATAKRQLDTLIHAQLLQVYGKVEQDPESGITHMIAYRLLDLSGSLERLKVQSHDFH</sequence>
<dbReference type="AlphaFoldDB" id="A0A1N7LYE9"/>
<dbReference type="InterPro" id="IPR004805">
    <property type="entry name" value="DnaE2/DnaE/PolC"/>
</dbReference>
<evidence type="ECO:0000313" key="11">
    <source>
        <dbReference type="EMBL" id="SIS78875.1"/>
    </source>
</evidence>
<dbReference type="OrthoDB" id="9803237at2"/>
<dbReference type="PANTHER" id="PTHR32294">
    <property type="entry name" value="DNA POLYMERASE III SUBUNIT ALPHA"/>
    <property type="match status" value="1"/>
</dbReference>
<dbReference type="PANTHER" id="PTHR32294:SF4">
    <property type="entry name" value="ERROR-PRONE DNA POLYMERASE"/>
    <property type="match status" value="1"/>
</dbReference>
<keyword evidence="2 9" id="KW-0808">Transferase</keyword>
<reference evidence="12" key="1">
    <citation type="submission" date="2017-01" db="EMBL/GenBank/DDBJ databases">
        <authorList>
            <person name="Varghese N."/>
            <person name="Submissions S."/>
        </authorList>
    </citation>
    <scope>NUCLEOTIDE SEQUENCE [LARGE SCALE GENOMIC DNA]</scope>
    <source>
        <strain evidence="12">DSM 24913</strain>
    </source>
</reference>
<evidence type="ECO:0000313" key="12">
    <source>
        <dbReference type="Proteomes" id="UP000185639"/>
    </source>
</evidence>
<protein>
    <recommendedName>
        <fullName evidence="9">Error-prone DNA polymerase</fullName>
        <ecNumber evidence="9">2.7.7.7</ecNumber>
    </recommendedName>
</protein>
<evidence type="ECO:0000256" key="6">
    <source>
        <dbReference type="ARBA" id="ARBA00022932"/>
    </source>
</evidence>
<name>A0A1N7LYE9_9GAMM</name>
<dbReference type="InterPro" id="IPR040982">
    <property type="entry name" value="DNA_pol3_finger"/>
</dbReference>
<comment type="similarity">
    <text evidence="9">Belongs to the DNA polymerase type-C family. DnaE2 subfamily.</text>
</comment>
<evidence type="ECO:0000256" key="8">
    <source>
        <dbReference type="ARBA" id="ARBA00049244"/>
    </source>
</evidence>
<evidence type="ECO:0000256" key="1">
    <source>
        <dbReference type="ARBA" id="ARBA00022490"/>
    </source>
</evidence>
<dbReference type="SMART" id="SM00481">
    <property type="entry name" value="POLIIIAc"/>
    <property type="match status" value="1"/>
</dbReference>
<dbReference type="NCBIfam" id="NF004225">
    <property type="entry name" value="PRK05672.1"/>
    <property type="match status" value="1"/>
</dbReference>
<dbReference type="GO" id="GO:0008408">
    <property type="term" value="F:3'-5' exonuclease activity"/>
    <property type="evidence" value="ECO:0007669"/>
    <property type="project" value="InterPro"/>
</dbReference>
<dbReference type="Pfam" id="PF07733">
    <property type="entry name" value="DNA_pol3_alpha"/>
    <property type="match status" value="1"/>
</dbReference>
<evidence type="ECO:0000256" key="4">
    <source>
        <dbReference type="ARBA" id="ARBA00022705"/>
    </source>
</evidence>
<dbReference type="GO" id="GO:0006281">
    <property type="term" value="P:DNA repair"/>
    <property type="evidence" value="ECO:0007669"/>
    <property type="project" value="UniProtKB-UniRule"/>
</dbReference>
<comment type="catalytic activity">
    <reaction evidence="8 9">
        <text>DNA(n) + a 2'-deoxyribonucleoside 5'-triphosphate = DNA(n+1) + diphosphate</text>
        <dbReference type="Rhea" id="RHEA:22508"/>
        <dbReference type="Rhea" id="RHEA-COMP:17339"/>
        <dbReference type="Rhea" id="RHEA-COMP:17340"/>
        <dbReference type="ChEBI" id="CHEBI:33019"/>
        <dbReference type="ChEBI" id="CHEBI:61560"/>
        <dbReference type="ChEBI" id="CHEBI:173112"/>
        <dbReference type="EC" id="2.7.7.7"/>
    </reaction>
</comment>
<keyword evidence="1 9" id="KW-0963">Cytoplasm</keyword>
<dbReference type="InterPro" id="IPR004013">
    <property type="entry name" value="PHP_dom"/>
</dbReference>
<evidence type="ECO:0000256" key="3">
    <source>
        <dbReference type="ARBA" id="ARBA00022695"/>
    </source>
</evidence>
<dbReference type="GO" id="GO:0006260">
    <property type="term" value="P:DNA replication"/>
    <property type="evidence" value="ECO:0007669"/>
    <property type="project" value="UniProtKB-KW"/>
</dbReference>
<evidence type="ECO:0000256" key="9">
    <source>
        <dbReference type="HAMAP-Rule" id="MF_01902"/>
    </source>
</evidence>
<gene>
    <name evidence="9" type="primary">dnaE2</name>
    <name evidence="11" type="ORF">SAMN05421686_104301</name>
</gene>